<dbReference type="InterPro" id="IPR029962">
    <property type="entry name" value="TBL"/>
</dbReference>
<evidence type="ECO:0000313" key="11">
    <source>
        <dbReference type="Proteomes" id="UP000036987"/>
    </source>
</evidence>
<evidence type="ECO:0000256" key="3">
    <source>
        <dbReference type="ARBA" id="ARBA00022692"/>
    </source>
</evidence>
<gene>
    <name evidence="10" type="ORF">ZOSMA_29G01630</name>
</gene>
<dbReference type="GO" id="GO:0005794">
    <property type="term" value="C:Golgi apparatus"/>
    <property type="evidence" value="ECO:0000318"/>
    <property type="project" value="GO_Central"/>
</dbReference>
<dbReference type="GO" id="GO:0000139">
    <property type="term" value="C:Golgi membrane"/>
    <property type="evidence" value="ECO:0007669"/>
    <property type="project" value="UniProtKB-SubCell"/>
</dbReference>
<protein>
    <submittedName>
        <fullName evidence="10">Trichome birefringence</fullName>
    </submittedName>
</protein>
<keyword evidence="3" id="KW-0812">Transmembrane</keyword>
<dbReference type="OrthoDB" id="630188at2759"/>
<evidence type="ECO:0000256" key="7">
    <source>
        <dbReference type="ARBA" id="ARBA00023136"/>
    </source>
</evidence>
<keyword evidence="5" id="KW-1133">Transmembrane helix</keyword>
<keyword evidence="6" id="KW-0333">Golgi apparatus</keyword>
<sequence length="437" mass="50742">MMGLSKAIFYMLRLKSALITFLTLLFVPTVLLLLYSTTSKTTNKVINHAYYKSPRSDLKNTSLMLDGALFQISSAVPGECDIFDGKWVDDGGSFFRRYEPGSCPFVDVSFNCFTNGRTDLNYTRLRWQPNECDLPRWNGRKMLEMLRDKRLTFVGDSLNRNMWESLVCMLRESVTDKTTLLDISGKHEFRTVGFYSVRFSDYNCTIEFFRSPFLVREWSVTDRNGVSKNTLRLDVVPEESSMYKDADIIVFNTAHWWTHEKTSLGKDFYQEGEYVHGKLSALEAYRKALNTWANWVDGNINGNRTQIFFRGYSTSHFSGGRWNAGGNCHGETLPLTNRTQLKKKHPQMMTILQSVLEQMYTNVKFMNITQMTFDRKDGHPSVYRRPAEERKQNSFQDCSHWCLPGVPDAWNHLLFSMLAMENSMRGRKNRAEQTFNQ</sequence>
<evidence type="ECO:0000256" key="5">
    <source>
        <dbReference type="ARBA" id="ARBA00022989"/>
    </source>
</evidence>
<reference evidence="11" key="1">
    <citation type="journal article" date="2016" name="Nature">
        <title>The genome of the seagrass Zostera marina reveals angiosperm adaptation to the sea.</title>
        <authorList>
            <person name="Olsen J.L."/>
            <person name="Rouze P."/>
            <person name="Verhelst B."/>
            <person name="Lin Y.-C."/>
            <person name="Bayer T."/>
            <person name="Collen J."/>
            <person name="Dattolo E."/>
            <person name="De Paoli E."/>
            <person name="Dittami S."/>
            <person name="Maumus F."/>
            <person name="Michel G."/>
            <person name="Kersting A."/>
            <person name="Lauritano C."/>
            <person name="Lohaus R."/>
            <person name="Toepel M."/>
            <person name="Tonon T."/>
            <person name="Vanneste K."/>
            <person name="Amirebrahimi M."/>
            <person name="Brakel J."/>
            <person name="Bostroem C."/>
            <person name="Chovatia M."/>
            <person name="Grimwood J."/>
            <person name="Jenkins J.W."/>
            <person name="Jueterbock A."/>
            <person name="Mraz A."/>
            <person name="Stam W.T."/>
            <person name="Tice H."/>
            <person name="Bornberg-Bauer E."/>
            <person name="Green P.J."/>
            <person name="Pearson G.A."/>
            <person name="Procaccini G."/>
            <person name="Duarte C.M."/>
            <person name="Schmutz J."/>
            <person name="Reusch T.B.H."/>
            <person name="Van de Peer Y."/>
        </authorList>
    </citation>
    <scope>NUCLEOTIDE SEQUENCE [LARGE SCALE GENOMIC DNA]</scope>
    <source>
        <strain evidence="11">cv. Finnish</strain>
    </source>
</reference>
<dbReference type="Pfam" id="PF14416">
    <property type="entry name" value="PMR5N"/>
    <property type="match status" value="1"/>
</dbReference>
<evidence type="ECO:0000259" key="8">
    <source>
        <dbReference type="Pfam" id="PF13839"/>
    </source>
</evidence>
<feature type="domain" description="Trichome birefringence-like N-terminal" evidence="9">
    <location>
        <begin position="79"/>
        <end position="133"/>
    </location>
</feature>
<dbReference type="Proteomes" id="UP000036987">
    <property type="component" value="Unassembled WGS sequence"/>
</dbReference>
<dbReference type="GO" id="GO:1990538">
    <property type="term" value="F:xylan O-acetyltransferase activity"/>
    <property type="evidence" value="ECO:0007669"/>
    <property type="project" value="UniProtKB-ARBA"/>
</dbReference>
<evidence type="ECO:0000256" key="6">
    <source>
        <dbReference type="ARBA" id="ARBA00023034"/>
    </source>
</evidence>
<name>A0A0K9PBZ9_ZOSMR</name>
<dbReference type="STRING" id="29655.A0A0K9PBZ9"/>
<organism evidence="10 11">
    <name type="scientific">Zostera marina</name>
    <name type="common">Eelgrass</name>
    <dbReference type="NCBI Taxonomy" id="29655"/>
    <lineage>
        <taxon>Eukaryota</taxon>
        <taxon>Viridiplantae</taxon>
        <taxon>Streptophyta</taxon>
        <taxon>Embryophyta</taxon>
        <taxon>Tracheophyta</taxon>
        <taxon>Spermatophyta</taxon>
        <taxon>Magnoliopsida</taxon>
        <taxon>Liliopsida</taxon>
        <taxon>Zosteraceae</taxon>
        <taxon>Zostera</taxon>
    </lineage>
</organism>
<evidence type="ECO:0000256" key="1">
    <source>
        <dbReference type="ARBA" id="ARBA00004323"/>
    </source>
</evidence>
<keyword evidence="7" id="KW-0472">Membrane</keyword>
<keyword evidence="4" id="KW-0735">Signal-anchor</keyword>
<dbReference type="GO" id="GO:0016413">
    <property type="term" value="F:O-acetyltransferase activity"/>
    <property type="evidence" value="ECO:0000318"/>
    <property type="project" value="GO_Central"/>
</dbReference>
<dbReference type="OMA" id="FQEGSHV"/>
<proteinExistence type="inferred from homology"/>
<accession>A0A0K9PBZ9</accession>
<evidence type="ECO:0000256" key="4">
    <source>
        <dbReference type="ARBA" id="ARBA00022968"/>
    </source>
</evidence>
<comment type="caution">
    <text evidence="10">The sequence shown here is derived from an EMBL/GenBank/DDBJ whole genome shotgun (WGS) entry which is preliminary data.</text>
</comment>
<evidence type="ECO:0000256" key="2">
    <source>
        <dbReference type="ARBA" id="ARBA00007727"/>
    </source>
</evidence>
<evidence type="ECO:0000259" key="9">
    <source>
        <dbReference type="Pfam" id="PF14416"/>
    </source>
</evidence>
<comment type="subcellular location">
    <subcellularLocation>
        <location evidence="1">Golgi apparatus membrane</location>
        <topology evidence="1">Single-pass type II membrane protein</topology>
    </subcellularLocation>
</comment>
<dbReference type="InterPro" id="IPR025846">
    <property type="entry name" value="TBL_N"/>
</dbReference>
<dbReference type="Pfam" id="PF13839">
    <property type="entry name" value="PC-Esterase"/>
    <property type="match status" value="1"/>
</dbReference>
<evidence type="ECO:0000313" key="10">
    <source>
        <dbReference type="EMBL" id="KMZ66499.1"/>
    </source>
</evidence>
<comment type="similarity">
    <text evidence="2">Belongs to the PC-esterase family. TBL subfamily.</text>
</comment>
<dbReference type="InterPro" id="IPR026057">
    <property type="entry name" value="TBL_C"/>
</dbReference>
<feature type="domain" description="Trichome birefringence-like C-terminal" evidence="8">
    <location>
        <begin position="134"/>
        <end position="417"/>
    </location>
</feature>
<dbReference type="PANTHER" id="PTHR32285">
    <property type="entry name" value="PROTEIN TRICHOME BIREFRINGENCE-LIKE 9-RELATED"/>
    <property type="match status" value="1"/>
</dbReference>
<keyword evidence="11" id="KW-1185">Reference proteome</keyword>
<dbReference type="EMBL" id="LFYR01000980">
    <property type="protein sequence ID" value="KMZ66499.1"/>
    <property type="molecule type" value="Genomic_DNA"/>
</dbReference>
<dbReference type="PANTHER" id="PTHR32285:SF339">
    <property type="entry name" value="OS02G0773732 PROTEIN"/>
    <property type="match status" value="1"/>
</dbReference>
<dbReference type="AlphaFoldDB" id="A0A0K9PBZ9"/>